<sequence>MTSFPYLIFIFCYILLALVDLRYGQDNDMRKKVRYGCIALFLFFIGLRGFIGTDWYSYYYIFDKTPRFFEEIADYAGEYAVWEPGYLFYSSFLKTIVPNYHFFVFVSALIDVLVLDFFLRKYVSYYALGFLVFFVFEGLGLSDLLRNVRGLTLFLLSLPYLEQRKPLPYFSLNLLGLLFHASSLLYLPLYFVLHRAWPRQMLIAIFILGNLLFFAQTGIVRPIILTVTDLLGGKYTVLAERYMEGVFGEVSKGLSIGYLERTLTCLLVIGFYGKLLELRASNRLFINLYMLYFASYFFFADVAVIALRLALLFICSYWVLWPALYEVMIVRFNRRLFLSFIFLFALLKINGITNVPLWRYDNLLWGVQSYEMRAGIFRENLTLPE</sequence>
<dbReference type="Pfam" id="PF14897">
    <property type="entry name" value="EpsG"/>
    <property type="match status" value="1"/>
</dbReference>
<accession>A0A1H4FT80</accession>
<dbReference type="InterPro" id="IPR049458">
    <property type="entry name" value="EpsG-like"/>
</dbReference>
<feature type="transmembrane region" description="Helical" evidence="1">
    <location>
        <begin position="201"/>
        <end position="224"/>
    </location>
</feature>
<gene>
    <name evidence="2" type="ORF">SAMN05444145_11255</name>
</gene>
<evidence type="ECO:0000256" key="1">
    <source>
        <dbReference type="SAM" id="Phobius"/>
    </source>
</evidence>
<keyword evidence="3" id="KW-1185">Reference proteome</keyword>
<dbReference type="STRING" id="1033731.SAMN05444145_11255"/>
<feature type="transmembrane region" description="Helical" evidence="1">
    <location>
        <begin position="305"/>
        <end position="324"/>
    </location>
</feature>
<organism evidence="2 3">
    <name type="scientific">Alistipes timonensis JC136</name>
    <dbReference type="NCBI Taxonomy" id="1033731"/>
    <lineage>
        <taxon>Bacteria</taxon>
        <taxon>Pseudomonadati</taxon>
        <taxon>Bacteroidota</taxon>
        <taxon>Bacteroidia</taxon>
        <taxon>Bacteroidales</taxon>
        <taxon>Rikenellaceae</taxon>
        <taxon>Alistipes</taxon>
    </lineage>
</organism>
<feature type="transmembrane region" description="Helical" evidence="1">
    <location>
        <begin position="166"/>
        <end position="189"/>
    </location>
</feature>
<keyword evidence="1" id="KW-1133">Transmembrane helix</keyword>
<dbReference type="RefSeq" id="WP_010266310.1">
    <property type="nucleotide sequence ID" value="NZ_CAEG01000019.1"/>
</dbReference>
<keyword evidence="1" id="KW-0812">Transmembrane</keyword>
<name>A0A1H4FT80_9BACT</name>
<protein>
    <submittedName>
        <fullName evidence="2">EpsG family protein</fullName>
    </submittedName>
</protein>
<feature type="transmembrane region" description="Helical" evidence="1">
    <location>
        <begin position="253"/>
        <end position="272"/>
    </location>
</feature>
<dbReference type="OrthoDB" id="1007695at2"/>
<feature type="transmembrane region" description="Helical" evidence="1">
    <location>
        <begin position="35"/>
        <end position="58"/>
    </location>
</feature>
<keyword evidence="1" id="KW-0472">Membrane</keyword>
<dbReference type="Proteomes" id="UP000183253">
    <property type="component" value="Unassembled WGS sequence"/>
</dbReference>
<feature type="transmembrane region" description="Helical" evidence="1">
    <location>
        <begin position="284"/>
        <end position="299"/>
    </location>
</feature>
<dbReference type="AlphaFoldDB" id="A0A1H4FT80"/>
<feature type="transmembrane region" description="Helical" evidence="1">
    <location>
        <begin position="6"/>
        <end position="23"/>
    </location>
</feature>
<evidence type="ECO:0000313" key="2">
    <source>
        <dbReference type="EMBL" id="SEB00040.1"/>
    </source>
</evidence>
<dbReference type="EMBL" id="FNRI01000012">
    <property type="protein sequence ID" value="SEB00040.1"/>
    <property type="molecule type" value="Genomic_DNA"/>
</dbReference>
<feature type="transmembrane region" description="Helical" evidence="1">
    <location>
        <begin position="100"/>
        <end position="119"/>
    </location>
</feature>
<reference evidence="2 3" key="1">
    <citation type="submission" date="2016-10" db="EMBL/GenBank/DDBJ databases">
        <authorList>
            <person name="de Groot N.N."/>
        </authorList>
    </citation>
    <scope>NUCLEOTIDE SEQUENCE [LARGE SCALE GENOMIC DNA]</scope>
    <source>
        <strain evidence="2 3">DSM 25383</strain>
    </source>
</reference>
<feature type="transmembrane region" description="Helical" evidence="1">
    <location>
        <begin position="336"/>
        <end position="358"/>
    </location>
</feature>
<evidence type="ECO:0000313" key="3">
    <source>
        <dbReference type="Proteomes" id="UP000183253"/>
    </source>
</evidence>
<feature type="transmembrane region" description="Helical" evidence="1">
    <location>
        <begin position="126"/>
        <end position="146"/>
    </location>
</feature>
<proteinExistence type="predicted"/>